<evidence type="ECO:0000313" key="2">
    <source>
        <dbReference type="EMBL" id="CAB3785334.1"/>
    </source>
</evidence>
<feature type="compositionally biased region" description="Basic and acidic residues" evidence="1">
    <location>
        <begin position="39"/>
        <end position="62"/>
    </location>
</feature>
<feature type="region of interest" description="Disordered" evidence="1">
    <location>
        <begin position="16"/>
        <end position="62"/>
    </location>
</feature>
<evidence type="ECO:0000313" key="3">
    <source>
        <dbReference type="Proteomes" id="UP000494252"/>
    </source>
</evidence>
<dbReference type="Proteomes" id="UP000494252">
    <property type="component" value="Unassembled WGS sequence"/>
</dbReference>
<dbReference type="EMBL" id="CADIKI010000004">
    <property type="protein sequence ID" value="CAB3785334.1"/>
    <property type="molecule type" value="Genomic_DNA"/>
</dbReference>
<dbReference type="AlphaFoldDB" id="A0A6J5FRG6"/>
<protein>
    <submittedName>
        <fullName evidence="2">Uncharacterized protein</fullName>
    </submittedName>
</protein>
<organism evidence="2 3">
    <name type="scientific">Paraburkholderia fynbosensis</name>
    <dbReference type="NCBI Taxonomy" id="1200993"/>
    <lineage>
        <taxon>Bacteria</taxon>
        <taxon>Pseudomonadati</taxon>
        <taxon>Pseudomonadota</taxon>
        <taxon>Betaproteobacteria</taxon>
        <taxon>Burkholderiales</taxon>
        <taxon>Burkholderiaceae</taxon>
        <taxon>Paraburkholderia</taxon>
    </lineage>
</organism>
<name>A0A6J5FRG6_9BURK</name>
<sequence length="62" mass="7037">MLREDDSISMKCIDQMPTPIANAPPASRISRVRAQAKGDPVRETERRIGSERRDDEREGDLL</sequence>
<proteinExistence type="predicted"/>
<reference evidence="2 3" key="1">
    <citation type="submission" date="2020-04" db="EMBL/GenBank/DDBJ databases">
        <authorList>
            <person name="De Canck E."/>
        </authorList>
    </citation>
    <scope>NUCLEOTIDE SEQUENCE [LARGE SCALE GENOMIC DNA]</scope>
    <source>
        <strain evidence="2 3">LMG 27177</strain>
    </source>
</reference>
<accession>A0A6J5FRG6</accession>
<gene>
    <name evidence="2" type="ORF">LMG27177_01818</name>
</gene>
<keyword evidence="3" id="KW-1185">Reference proteome</keyword>
<evidence type="ECO:0000256" key="1">
    <source>
        <dbReference type="SAM" id="MobiDB-lite"/>
    </source>
</evidence>